<keyword evidence="2" id="KW-0472">Membrane</keyword>
<keyword evidence="5" id="KW-1185">Reference proteome</keyword>
<dbReference type="EMBL" id="JAAEDK010000029">
    <property type="protein sequence ID" value="MBR0660387.1"/>
    <property type="molecule type" value="Genomic_DNA"/>
</dbReference>
<feature type="transmembrane region" description="Helical" evidence="2">
    <location>
        <begin position="169"/>
        <end position="187"/>
    </location>
</feature>
<keyword evidence="2" id="KW-0812">Transmembrane</keyword>
<evidence type="ECO:0000256" key="2">
    <source>
        <dbReference type="SAM" id="Phobius"/>
    </source>
</evidence>
<gene>
    <name evidence="4" type="ORF">GWK15_15335</name>
    <name evidence="3" type="ORF">GXW75_14090</name>
</gene>
<name>A0A9X9WJ77_9PROT</name>
<evidence type="ECO:0000313" key="5">
    <source>
        <dbReference type="Proteomes" id="UP000746741"/>
    </source>
</evidence>
<accession>A0A9X9WJ77</accession>
<evidence type="ECO:0000256" key="1">
    <source>
        <dbReference type="SAM" id="MobiDB-lite"/>
    </source>
</evidence>
<evidence type="ECO:0000313" key="4">
    <source>
        <dbReference type="EMBL" id="NKE18325.1"/>
    </source>
</evidence>
<organism evidence="3 6">
    <name type="scientific">Neoroseomonas oryzicola</name>
    <dbReference type="NCBI Taxonomy" id="535904"/>
    <lineage>
        <taxon>Bacteria</taxon>
        <taxon>Pseudomonadati</taxon>
        <taxon>Pseudomonadota</taxon>
        <taxon>Alphaproteobacteria</taxon>
        <taxon>Acetobacterales</taxon>
        <taxon>Acetobacteraceae</taxon>
        <taxon>Neoroseomonas</taxon>
    </lineage>
</organism>
<dbReference type="RefSeq" id="WP_168042231.1">
    <property type="nucleotide sequence ID" value="NZ_JAAEDK010000029.1"/>
</dbReference>
<comment type="caution">
    <text evidence="3">The sequence shown here is derived from an EMBL/GenBank/DDBJ whole genome shotgun (WGS) entry which is preliminary data.</text>
</comment>
<feature type="transmembrane region" description="Helical" evidence="2">
    <location>
        <begin position="90"/>
        <end position="109"/>
    </location>
</feature>
<reference evidence="4 5" key="2">
    <citation type="submission" date="2020-02" db="EMBL/GenBank/DDBJ databases">
        <authorList>
            <person name="Sun Q."/>
            <person name="Inoue M."/>
        </authorList>
    </citation>
    <scope>NUCLEOTIDE SEQUENCE [LARGE SCALE GENOMIC DNA]</scope>
    <source>
        <strain evidence="4 5">KCTC 22478</strain>
    </source>
</reference>
<keyword evidence="2" id="KW-1133">Transmembrane helix</keyword>
<evidence type="ECO:0000313" key="3">
    <source>
        <dbReference type="EMBL" id="MBR0660387.1"/>
    </source>
</evidence>
<sequence length="193" mass="20113">MGETATPGVTAAEPPMTPVTPPPPRSWGRILLAEAPYLAMLIAGFAGVAYVGVSRQPNLLYWQILAPVFGILCVFAGWKSAAGRGLRTRLIWTQALHWAAFLGAMLMLFLPSVRGVVNDNATEIGLLLLLGLGTFVAGVHALSWRIVAVGAVLALSVPAVAMLQDSALLIVGGAVLIAVVAAIFLFTSSRGQG</sequence>
<dbReference type="Proteomes" id="UP000746741">
    <property type="component" value="Unassembled WGS sequence"/>
</dbReference>
<reference evidence="3" key="3">
    <citation type="journal article" date="2021" name="Syst. Appl. Microbiol.">
        <title>Roseomonas hellenica sp. nov., isolated from roots of wild-growing Alkanna tinctoria.</title>
        <authorList>
            <person name="Rat A."/>
            <person name="Naranjo H.D."/>
            <person name="Lebbe L."/>
            <person name="Cnockaert M."/>
            <person name="Krigas N."/>
            <person name="Grigoriadou K."/>
            <person name="Maloupa E."/>
            <person name="Willems A."/>
        </authorList>
    </citation>
    <scope>NUCLEOTIDE SEQUENCE</scope>
    <source>
        <strain evidence="3">LMG 31161</strain>
    </source>
</reference>
<dbReference type="EMBL" id="JAAVUP010000004">
    <property type="protein sequence ID" value="NKE18325.1"/>
    <property type="molecule type" value="Genomic_DNA"/>
</dbReference>
<protein>
    <submittedName>
        <fullName evidence="3">Uncharacterized protein</fullName>
    </submittedName>
</protein>
<evidence type="ECO:0000313" key="6">
    <source>
        <dbReference type="Proteomes" id="UP001138708"/>
    </source>
</evidence>
<dbReference type="AlphaFoldDB" id="A0A9X9WJ77"/>
<feature type="transmembrane region" description="Helical" evidence="2">
    <location>
        <begin position="35"/>
        <end position="53"/>
    </location>
</feature>
<proteinExistence type="predicted"/>
<feature type="transmembrane region" description="Helical" evidence="2">
    <location>
        <begin position="59"/>
        <end position="78"/>
    </location>
</feature>
<dbReference type="Proteomes" id="UP001138708">
    <property type="component" value="Unassembled WGS sequence"/>
</dbReference>
<feature type="region of interest" description="Disordered" evidence="1">
    <location>
        <begin position="1"/>
        <end position="21"/>
    </location>
</feature>
<reference evidence="3" key="1">
    <citation type="submission" date="2020-01" db="EMBL/GenBank/DDBJ databases">
        <authorList>
            <person name="Rat A."/>
        </authorList>
    </citation>
    <scope>NUCLEOTIDE SEQUENCE</scope>
    <source>
        <strain evidence="3">LMG 31161</strain>
    </source>
</reference>
<feature type="transmembrane region" description="Helical" evidence="2">
    <location>
        <begin position="121"/>
        <end position="139"/>
    </location>
</feature>